<dbReference type="Proteomes" id="UP001419910">
    <property type="component" value="Unassembled WGS sequence"/>
</dbReference>
<dbReference type="Pfam" id="PF10412">
    <property type="entry name" value="TrwB_AAD_bind"/>
    <property type="match status" value="1"/>
</dbReference>
<dbReference type="EMBL" id="JBDIME010000006">
    <property type="protein sequence ID" value="MEN2789860.1"/>
    <property type="molecule type" value="Genomic_DNA"/>
</dbReference>
<dbReference type="PANTHER" id="PTHR30121:SF6">
    <property type="entry name" value="SLR6007 PROTEIN"/>
    <property type="match status" value="1"/>
</dbReference>
<feature type="domain" description="Type IV secretion system coupling protein TraD DNA-binding" evidence="1">
    <location>
        <begin position="31"/>
        <end position="339"/>
    </location>
</feature>
<evidence type="ECO:0000259" key="1">
    <source>
        <dbReference type="Pfam" id="PF10412"/>
    </source>
</evidence>
<dbReference type="Gene3D" id="3.40.50.300">
    <property type="entry name" value="P-loop containing nucleotide triphosphate hydrolases"/>
    <property type="match status" value="2"/>
</dbReference>
<sequence>MSDENRKVSYLGTTNFRRSFVPFGIRQADRFSHIYLIGKTGVGKSTMIEHLARQDLAAGRGFALIDPHGDLAERIKQEVGSRPDTLYLDAANPNQPLGYNPLRRVAAEKIPLAASGLLEALKKLWPDAWGVRMEHVLRNSLYALLEREGSTLPDILRLYRDDAYRKQVVAGIKNSVVLRFWSDEFAAYPDRYRAEIVAPIQNKLGALLTDPRLYRALVSPEQPISFRRLMDQGGVLLVNLAKGRLGEDSASVLGGLIAATIGLAALSRAEDPPESRRTFHVYIDEFQTFTTLSFVNMLPELRKYGVSLTLAHQYLHQLDPEVRHAVLGNAGTLISFRVGPEDADVMAAEFQPTFETMDLTNLPNRDFYLKLMIDGAPSKPFSGRTLDQ</sequence>
<dbReference type="RefSeq" id="WP_343891351.1">
    <property type="nucleotide sequence ID" value="NZ_BAAAEH010000040.1"/>
</dbReference>
<dbReference type="PANTHER" id="PTHR30121">
    <property type="entry name" value="UNCHARACTERIZED PROTEIN YJGR-RELATED"/>
    <property type="match status" value="1"/>
</dbReference>
<proteinExistence type="predicted"/>
<keyword evidence="2" id="KW-0238">DNA-binding</keyword>
<keyword evidence="3" id="KW-1185">Reference proteome</keyword>
<organism evidence="2 3">
    <name type="scientific">Sphingomonas oligophenolica</name>
    <dbReference type="NCBI Taxonomy" id="301154"/>
    <lineage>
        <taxon>Bacteria</taxon>
        <taxon>Pseudomonadati</taxon>
        <taxon>Pseudomonadota</taxon>
        <taxon>Alphaproteobacteria</taxon>
        <taxon>Sphingomonadales</taxon>
        <taxon>Sphingomonadaceae</taxon>
        <taxon>Sphingomonas</taxon>
    </lineage>
</organism>
<dbReference type="InterPro" id="IPR019476">
    <property type="entry name" value="T4SS_TraD_DNA-bd"/>
</dbReference>
<dbReference type="InterPro" id="IPR051162">
    <property type="entry name" value="T4SS_component"/>
</dbReference>
<evidence type="ECO:0000313" key="2">
    <source>
        <dbReference type="EMBL" id="MEN2789860.1"/>
    </source>
</evidence>
<evidence type="ECO:0000313" key="3">
    <source>
        <dbReference type="Proteomes" id="UP001419910"/>
    </source>
</evidence>
<comment type="caution">
    <text evidence="2">The sequence shown here is derived from an EMBL/GenBank/DDBJ whole genome shotgun (WGS) entry which is preliminary data.</text>
</comment>
<dbReference type="GO" id="GO:0003677">
    <property type="term" value="F:DNA binding"/>
    <property type="evidence" value="ECO:0007669"/>
    <property type="project" value="UniProtKB-KW"/>
</dbReference>
<dbReference type="SUPFAM" id="SSF52540">
    <property type="entry name" value="P-loop containing nucleoside triphosphate hydrolases"/>
    <property type="match status" value="1"/>
</dbReference>
<protein>
    <submittedName>
        <fullName evidence="2">Type IV secretion system DNA-binding domain-containing protein</fullName>
    </submittedName>
</protein>
<dbReference type="InterPro" id="IPR027417">
    <property type="entry name" value="P-loop_NTPase"/>
</dbReference>
<accession>A0ABU9Y248</accession>
<reference evidence="2 3" key="1">
    <citation type="submission" date="2024-05" db="EMBL/GenBank/DDBJ databases">
        <authorList>
            <person name="Liu Q."/>
            <person name="Xin Y.-H."/>
        </authorList>
    </citation>
    <scope>NUCLEOTIDE SEQUENCE [LARGE SCALE GENOMIC DNA]</scope>
    <source>
        <strain evidence="2 3">CGMCC 1.10181</strain>
    </source>
</reference>
<dbReference type="CDD" id="cd01127">
    <property type="entry name" value="TrwB_TraG_TraD_VirD4"/>
    <property type="match status" value="1"/>
</dbReference>
<gene>
    <name evidence="2" type="ORF">ABC974_09500</name>
</gene>
<name>A0ABU9Y248_9SPHN</name>